<feature type="transmembrane region" description="Helical" evidence="2">
    <location>
        <begin position="919"/>
        <end position="943"/>
    </location>
</feature>
<dbReference type="InterPro" id="IPR054484">
    <property type="entry name" value="ComC_SSD"/>
</dbReference>
<dbReference type="InParanoid" id="F0ZTI5"/>
<dbReference type="GeneID" id="10508368"/>
<evidence type="ECO:0000313" key="4">
    <source>
        <dbReference type="EMBL" id="EGC32731.1"/>
    </source>
</evidence>
<dbReference type="RefSeq" id="XP_003290729.1">
    <property type="nucleotide sequence ID" value="XM_003290681.1"/>
</dbReference>
<protein>
    <recommendedName>
        <fullName evidence="3">EGF-like domain-containing protein</fullName>
    </recommendedName>
</protein>
<evidence type="ECO:0000256" key="1">
    <source>
        <dbReference type="SAM" id="MobiDB-lite"/>
    </source>
</evidence>
<dbReference type="InterPro" id="IPR053331">
    <property type="entry name" value="EGF-like_comC"/>
</dbReference>
<dbReference type="PANTHER" id="PTHR24032">
    <property type="entry name" value="EGF-LIKE DOMAIN-CONTAINING PROTEIN-RELATED-RELATED"/>
    <property type="match status" value="1"/>
</dbReference>
<feature type="compositionally biased region" description="Low complexity" evidence="1">
    <location>
        <begin position="658"/>
        <end position="676"/>
    </location>
</feature>
<reference evidence="5" key="1">
    <citation type="journal article" date="2011" name="Genome Biol.">
        <title>Comparative genomics of the social amoebae Dictyostelium discoideum and Dictyostelium purpureum.</title>
        <authorList>
            <consortium name="US DOE Joint Genome Institute (JGI-PGF)"/>
            <person name="Sucgang R."/>
            <person name="Kuo A."/>
            <person name="Tian X."/>
            <person name="Salerno W."/>
            <person name="Parikh A."/>
            <person name="Feasley C.L."/>
            <person name="Dalin E."/>
            <person name="Tu H."/>
            <person name="Huang E."/>
            <person name="Barry K."/>
            <person name="Lindquist E."/>
            <person name="Shapiro H."/>
            <person name="Bruce D."/>
            <person name="Schmutz J."/>
            <person name="Salamov A."/>
            <person name="Fey P."/>
            <person name="Gaudet P."/>
            <person name="Anjard C."/>
            <person name="Babu M.M."/>
            <person name="Basu S."/>
            <person name="Bushmanova Y."/>
            <person name="van der Wel H."/>
            <person name="Katoh-Kurasawa M."/>
            <person name="Dinh C."/>
            <person name="Coutinho P.M."/>
            <person name="Saito T."/>
            <person name="Elias M."/>
            <person name="Schaap P."/>
            <person name="Kay R.R."/>
            <person name="Henrissat B."/>
            <person name="Eichinger L."/>
            <person name="Rivero F."/>
            <person name="Putnam N.H."/>
            <person name="West C.M."/>
            <person name="Loomis W.F."/>
            <person name="Chisholm R.L."/>
            <person name="Shaulsky G."/>
            <person name="Strassmann J.E."/>
            <person name="Queller D.C."/>
            <person name="Kuspa A."/>
            <person name="Grigoriev I.V."/>
        </authorList>
    </citation>
    <scope>NUCLEOTIDE SEQUENCE [LARGE SCALE GENOMIC DNA]</scope>
    <source>
        <strain evidence="5">QSDP1</strain>
    </source>
</reference>
<feature type="domain" description="EGF-like" evidence="3">
    <location>
        <begin position="641"/>
        <end position="652"/>
    </location>
</feature>
<accession>F0ZTI5</accession>
<dbReference type="EMBL" id="GL871177">
    <property type="protein sequence ID" value="EGC32731.1"/>
    <property type="molecule type" value="Genomic_DNA"/>
</dbReference>
<dbReference type="STRING" id="5786.F0ZTI5"/>
<dbReference type="Pfam" id="PF22933">
    <property type="entry name" value="ComC_SSD"/>
    <property type="match status" value="1"/>
</dbReference>
<gene>
    <name evidence="4" type="ORF">DICPUDRAFT_155266</name>
</gene>
<dbReference type="InterPro" id="IPR000742">
    <property type="entry name" value="EGF"/>
</dbReference>
<keyword evidence="2" id="KW-0812">Transmembrane</keyword>
<dbReference type="Proteomes" id="UP000001064">
    <property type="component" value="Unassembled WGS sequence"/>
</dbReference>
<dbReference type="VEuPathDB" id="AmoebaDB:DICPUDRAFT_155266"/>
<dbReference type="OMA" id="IQMNINI"/>
<evidence type="ECO:0000259" key="3">
    <source>
        <dbReference type="PROSITE" id="PS01186"/>
    </source>
</evidence>
<dbReference type="PANTHER" id="PTHR24032:SF14">
    <property type="entry name" value="EGF-LIKE DOMAIN-CONTAINING PROTEIN-RELATED"/>
    <property type="match status" value="1"/>
</dbReference>
<keyword evidence="2" id="KW-0472">Membrane</keyword>
<keyword evidence="2" id="KW-1133">Transmembrane helix</keyword>
<keyword evidence="5" id="KW-1185">Reference proteome</keyword>
<evidence type="ECO:0000313" key="5">
    <source>
        <dbReference type="Proteomes" id="UP000001064"/>
    </source>
</evidence>
<dbReference type="CDD" id="cd00055">
    <property type="entry name" value="EGF_Lam"/>
    <property type="match status" value="1"/>
</dbReference>
<proteinExistence type="predicted"/>
<name>F0ZTI5_DICPU</name>
<feature type="region of interest" description="Disordered" evidence="1">
    <location>
        <begin position="658"/>
        <end position="695"/>
    </location>
</feature>
<dbReference type="SUPFAM" id="SSF52058">
    <property type="entry name" value="L domain-like"/>
    <property type="match status" value="1"/>
</dbReference>
<dbReference type="FunCoup" id="F0ZTI5">
    <property type="interactions" value="937"/>
</dbReference>
<dbReference type="KEGG" id="dpp:DICPUDRAFT_155266"/>
<dbReference type="AlphaFoldDB" id="F0ZTI5"/>
<feature type="compositionally biased region" description="Low complexity" evidence="1">
    <location>
        <begin position="684"/>
        <end position="695"/>
    </location>
</feature>
<dbReference type="InterPro" id="IPR032675">
    <property type="entry name" value="LRR_dom_sf"/>
</dbReference>
<dbReference type="Gene3D" id="3.80.10.10">
    <property type="entry name" value="Ribonuclease Inhibitor"/>
    <property type="match status" value="1"/>
</dbReference>
<evidence type="ECO:0000256" key="2">
    <source>
        <dbReference type="SAM" id="Phobius"/>
    </source>
</evidence>
<dbReference type="InterPro" id="IPR002049">
    <property type="entry name" value="LE_dom"/>
</dbReference>
<sequence length="966" mass="107436">MQIYRHLSNLYLDIDALGTTDDKRVATKIYLDDCTFKDQRISSIGNSIPTATEHLSIAVTDTSNLLFIPFSSLKYLKIFILAYKNIEQYFPKIENDLSTSDETNFYNVIIDSNEIPSFLNMKIQNLELSLKIYNTIPSFDNLDTLESVDSFNFIFNGEIEYPNALGSPNNKIRVLDLKGLFSPPSQALTLPSDIEEFTISNSPSFNNKGLFPFASLSNILTKISIGNLGLTKYPMDLIPPTVKTIILYQNNIGSPLPDIEKFYKLSSFSLTNSKMIGSIPENYCKLDFLLLENNNLEGEWNQCFACYQEHYSDSSFSGNPKLIKNDCKPGSIVPYITYNQDNYILSLRGKNLGIDTPVIKENLSIKLETIVPQSHFEVFWDPRVYGVLPNIINVMLGNHEFILATSPLVPEILSITKSGNQFVFKGIQFSYDLDDIIIKISGVKCSNTYIDFNTLNCQFSATDQLKIGQDIPSTIQNIKLTTISMFTVNTAQDKTTIIKTCSSCNEGSGNGLCSSTTGKCICSQYYTGESCNLPNQFLTSASSALSSGGLVNLYGWFGSPNEGLTITIGSLNCQIHYYNTTFANCTIGAGSGTKSIKIIQNNQEWIGENMFHYTETTYRCPKDCSLNGVANGECNSSSGQCKCFIGWGGYDCNSKSTTGGSTSTSSGSSTPTPTKSPEIEIPESNTTINNGSSSISNQQTTYEISILSLIEYDVTDAIVITHNLTNKWISIGDTDKNIHKFNQNISETCRITYIIEDIKESRDYEFAGLQLTLEKDSIKITVNIENYPFTSVLNKLQLRLESIVGDNGANIENNQCNNKETSINKDLLDNNQLLNYITISKNEKVLYGRFINRVLSDHRQSFITTSLISNTTTTSANKESFIIGLNLPFFTESLSIDPDFSVLVSPSFKKCKSNDRAKWVLPVAIVVPCVAVATIIIISAIIYKKNRTTVLLVKNKFKLRALPKKE</sequence>
<organism evidence="4 5">
    <name type="scientific">Dictyostelium purpureum</name>
    <name type="common">Slime mold</name>
    <dbReference type="NCBI Taxonomy" id="5786"/>
    <lineage>
        <taxon>Eukaryota</taxon>
        <taxon>Amoebozoa</taxon>
        <taxon>Evosea</taxon>
        <taxon>Eumycetozoa</taxon>
        <taxon>Dictyostelia</taxon>
        <taxon>Dictyosteliales</taxon>
        <taxon>Dictyosteliaceae</taxon>
        <taxon>Dictyostelium</taxon>
    </lineage>
</organism>
<dbReference type="PROSITE" id="PS01186">
    <property type="entry name" value="EGF_2"/>
    <property type="match status" value="1"/>
</dbReference>